<dbReference type="EMBL" id="CM056742">
    <property type="protein sequence ID" value="KAJ8675964.1"/>
    <property type="molecule type" value="Genomic_DNA"/>
</dbReference>
<sequence>MANSVTFATSINMSVIKYWGKRNEELVLPMNGSIGLTMDSEHLCAKTTIEINPEFKEDRIWLNGKEETMQNPRLQNCLREIKKRAQVPQQMVNWKIHIWSENNFPTAAGLASSAAGYACLTTALAKLYKIEGNISGIARFGSGSACRAAHGGFVRWYPGFDDLTGSDCISETIFPASHWPEMRILVVVVNDSKKKVSSIEGMTRTVQTSEFMKYRAEKISPKRIDQMLEAITNKDFEMFAELTNRDSNEMHGVCWAAYPPIFYNNDTTLGIIELIHLYNNAKGGHKVAYTVDAGPNATLFLLEKDVTEFLSILHHHFPIIEEVISEYFKGMPVGNIPAPQELLERIKYPTNKPGKLKYIIYTKVGDGPKQLPDCEAVNLQSQFK</sequence>
<evidence type="ECO:0000313" key="1">
    <source>
        <dbReference type="EMBL" id="KAJ8675964.1"/>
    </source>
</evidence>
<dbReference type="Proteomes" id="UP001239111">
    <property type="component" value="Chromosome 2"/>
</dbReference>
<organism evidence="1 2">
    <name type="scientific">Eretmocerus hayati</name>
    <dbReference type="NCBI Taxonomy" id="131215"/>
    <lineage>
        <taxon>Eukaryota</taxon>
        <taxon>Metazoa</taxon>
        <taxon>Ecdysozoa</taxon>
        <taxon>Arthropoda</taxon>
        <taxon>Hexapoda</taxon>
        <taxon>Insecta</taxon>
        <taxon>Pterygota</taxon>
        <taxon>Neoptera</taxon>
        <taxon>Endopterygota</taxon>
        <taxon>Hymenoptera</taxon>
        <taxon>Apocrita</taxon>
        <taxon>Proctotrupomorpha</taxon>
        <taxon>Chalcidoidea</taxon>
        <taxon>Aphelinidae</taxon>
        <taxon>Aphelininae</taxon>
        <taxon>Eretmocerus</taxon>
    </lineage>
</organism>
<gene>
    <name evidence="1" type="ORF">QAD02_011750</name>
</gene>
<keyword evidence="2" id="KW-1185">Reference proteome</keyword>
<proteinExistence type="predicted"/>
<reference evidence="1" key="1">
    <citation type="submission" date="2023-04" db="EMBL/GenBank/DDBJ databases">
        <title>A chromosome-level genome assembly of the parasitoid wasp Eretmocerus hayati.</title>
        <authorList>
            <person name="Zhong Y."/>
            <person name="Liu S."/>
            <person name="Liu Y."/>
        </authorList>
    </citation>
    <scope>NUCLEOTIDE SEQUENCE</scope>
    <source>
        <strain evidence="1">ZJU_SS_LIU_2023</strain>
    </source>
</reference>
<protein>
    <submittedName>
        <fullName evidence="1">Uncharacterized protein</fullName>
    </submittedName>
</protein>
<name>A0ACC2P0B2_9HYME</name>
<evidence type="ECO:0000313" key="2">
    <source>
        <dbReference type="Proteomes" id="UP001239111"/>
    </source>
</evidence>
<accession>A0ACC2P0B2</accession>
<comment type="caution">
    <text evidence="1">The sequence shown here is derived from an EMBL/GenBank/DDBJ whole genome shotgun (WGS) entry which is preliminary data.</text>
</comment>